<evidence type="ECO:0000256" key="6">
    <source>
        <dbReference type="ARBA" id="ARBA00023040"/>
    </source>
</evidence>
<keyword evidence="12" id="KW-0552">Olfaction</keyword>
<comment type="function">
    <text evidence="1">Putative odorant or sperm cell receptor.</text>
</comment>
<dbReference type="FunFam" id="1.20.1070.10:FF:000012">
    <property type="entry name" value="Olfactory receptor"/>
    <property type="match status" value="1"/>
</dbReference>
<keyword evidence="9 11" id="KW-0675">Receptor</keyword>
<evidence type="ECO:0000256" key="2">
    <source>
        <dbReference type="ARBA" id="ARBA00004141"/>
    </source>
</evidence>
<dbReference type="InterPro" id="IPR017452">
    <property type="entry name" value="GPCR_Rhodpsn_7TM"/>
</dbReference>
<keyword evidence="7 12" id="KW-0472">Membrane</keyword>
<feature type="domain" description="G-protein coupled receptors family 1 profile" evidence="13">
    <location>
        <begin position="91"/>
        <end position="337"/>
    </location>
</feature>
<dbReference type="SUPFAM" id="SSF81321">
    <property type="entry name" value="Family A G protein-coupled receptor-like"/>
    <property type="match status" value="1"/>
</dbReference>
<evidence type="ECO:0000256" key="1">
    <source>
        <dbReference type="ARBA" id="ARBA00003929"/>
    </source>
</evidence>
<keyword evidence="10 11" id="KW-0807">Transducer</keyword>
<organism evidence="14">
    <name type="scientific">Capra hircus</name>
    <name type="common">Goat</name>
    <dbReference type="NCBI Taxonomy" id="9925"/>
    <lineage>
        <taxon>Eukaryota</taxon>
        <taxon>Metazoa</taxon>
        <taxon>Chordata</taxon>
        <taxon>Craniata</taxon>
        <taxon>Vertebrata</taxon>
        <taxon>Euteleostomi</taxon>
        <taxon>Mammalia</taxon>
        <taxon>Eutheria</taxon>
        <taxon>Laurasiatheria</taxon>
        <taxon>Artiodactyla</taxon>
        <taxon>Ruminantia</taxon>
        <taxon>Pecora</taxon>
        <taxon>Bovidae</taxon>
        <taxon>Caprinae</taxon>
        <taxon>Capra</taxon>
    </lineage>
</organism>
<evidence type="ECO:0000313" key="14">
    <source>
        <dbReference type="Ensembl" id="ENSCHIP00010022595.1"/>
    </source>
</evidence>
<dbReference type="PRINTS" id="PR00237">
    <property type="entry name" value="GPCRRHODOPSN"/>
</dbReference>
<keyword evidence="12" id="KW-1003">Cell membrane</keyword>
<comment type="subcellular location">
    <subcellularLocation>
        <location evidence="12">Cell membrane</location>
        <topology evidence="12">Multi-pass membrane protein</topology>
    </subcellularLocation>
    <subcellularLocation>
        <location evidence="2">Membrane</location>
        <topology evidence="2">Multi-pass membrane protein</topology>
    </subcellularLocation>
</comment>
<proteinExistence type="inferred from homology"/>
<dbReference type="PRINTS" id="PR00245">
    <property type="entry name" value="OLFACTORYR"/>
</dbReference>
<evidence type="ECO:0000256" key="3">
    <source>
        <dbReference type="ARBA" id="ARBA00010663"/>
    </source>
</evidence>
<feature type="transmembrane region" description="Helical" evidence="12">
    <location>
        <begin position="286"/>
        <end position="308"/>
    </location>
</feature>
<keyword evidence="5 12" id="KW-1133">Transmembrane helix</keyword>
<evidence type="ECO:0000256" key="4">
    <source>
        <dbReference type="ARBA" id="ARBA00022692"/>
    </source>
</evidence>
<evidence type="ECO:0000256" key="7">
    <source>
        <dbReference type="ARBA" id="ARBA00023136"/>
    </source>
</evidence>
<dbReference type="Pfam" id="PF13853">
    <property type="entry name" value="7tm_4"/>
    <property type="match status" value="1"/>
</dbReference>
<keyword evidence="8" id="KW-1015">Disulfide bond</keyword>
<name>A0A8C2R2Q2_CAPHI</name>
<feature type="transmembrane region" description="Helical" evidence="12">
    <location>
        <begin position="243"/>
        <end position="274"/>
    </location>
</feature>
<dbReference type="Ensembl" id="ENSCHIT00010031894.1">
    <property type="protein sequence ID" value="ENSCHIP00010022595.1"/>
    <property type="gene ID" value="ENSCHIG00010016770.1"/>
</dbReference>
<sequence length="367" mass="41361">MQVERILKISFPRGNEVYENESGLCFNRIIFSLELFFFSLDAGFQLSIRMMDVVNESAVSDFVLLGLSKSWELQTFFFVVFSLLYVATMVGNSLIVITVIADSHLHFPMYFLLTNLSIIDMSLASFATPKMITDYLSGHKTIAFDGCITQIFFLHLFTGTEIILLMAMSFDRYIAICKPLHYASIISPQTCVALVGVSWVVGVMHSMSQVIFALTLPFCGPSEVDSFFCDLPVVFQLACVNTYVLGLFMISTSGIIALSCFILLFSSYVVVLVAIRNHSSKGTSKVLSTCTAHFIVVFMFFGPCIFIYMWPLSSFLIDKILSVFYTIFTPILNPVIYTLRNQEVKIAMRKLKNKLLNSNKATPLHYF</sequence>
<dbReference type="Gene3D" id="1.20.1070.10">
    <property type="entry name" value="Rhodopsin 7-helix transmembrane proteins"/>
    <property type="match status" value="1"/>
</dbReference>
<feature type="transmembrane region" description="Helical" evidence="12">
    <location>
        <begin position="148"/>
        <end position="168"/>
    </location>
</feature>
<dbReference type="PANTHER" id="PTHR48002">
    <property type="entry name" value="OLFACTORY RECEPTOR"/>
    <property type="match status" value="1"/>
</dbReference>
<dbReference type="CDD" id="cd15226">
    <property type="entry name" value="7tmA_OR4-like"/>
    <property type="match status" value="1"/>
</dbReference>
<keyword evidence="4 11" id="KW-0812">Transmembrane</keyword>
<evidence type="ECO:0000256" key="12">
    <source>
        <dbReference type="RuleBase" id="RU363047"/>
    </source>
</evidence>
<dbReference type="InterPro" id="IPR000725">
    <property type="entry name" value="Olfact_rcpt"/>
</dbReference>
<dbReference type="PROSITE" id="PS00237">
    <property type="entry name" value="G_PROTEIN_RECEP_F1_1"/>
    <property type="match status" value="1"/>
</dbReference>
<protein>
    <recommendedName>
        <fullName evidence="12">Olfactory receptor</fullName>
    </recommendedName>
</protein>
<dbReference type="GO" id="GO:0005886">
    <property type="term" value="C:plasma membrane"/>
    <property type="evidence" value="ECO:0007669"/>
    <property type="project" value="UniProtKB-SubCell"/>
</dbReference>
<keyword evidence="6 11" id="KW-0297">G-protein coupled receptor</keyword>
<reference evidence="14" key="1">
    <citation type="submission" date="2019-03" db="EMBL/GenBank/DDBJ databases">
        <title>Genome sequencing and reference-guided assembly of Black Bengal Goat (Capra hircus).</title>
        <authorList>
            <person name="Siddiki A.Z."/>
            <person name="Baten A."/>
            <person name="Billah M."/>
            <person name="Alam M.A.U."/>
            <person name="Shawrob K.S.M."/>
            <person name="Saha S."/>
            <person name="Chowdhury M."/>
            <person name="Rahman A.H."/>
            <person name="Stear M."/>
            <person name="Miah G."/>
            <person name="Das G.B."/>
            <person name="Hossain M.M."/>
            <person name="Kumkum M."/>
            <person name="Islam M.S."/>
            <person name="Mollah A.M."/>
            <person name="Ahsan A."/>
            <person name="Tusar F."/>
            <person name="Khan M.K.I."/>
        </authorList>
    </citation>
    <scope>NUCLEOTIDE SEQUENCE [LARGE SCALE GENOMIC DNA]</scope>
</reference>
<reference evidence="14" key="2">
    <citation type="submission" date="2025-08" db="UniProtKB">
        <authorList>
            <consortium name="Ensembl"/>
        </authorList>
    </citation>
    <scope>IDENTIFICATION</scope>
</reference>
<feature type="transmembrane region" description="Helical" evidence="12">
    <location>
        <begin position="76"/>
        <end position="100"/>
    </location>
</feature>
<dbReference type="AlphaFoldDB" id="A0A8C2R2Q2"/>
<dbReference type="InterPro" id="IPR050427">
    <property type="entry name" value="Olfactory_Receptors"/>
</dbReference>
<dbReference type="GO" id="GO:0004984">
    <property type="term" value="F:olfactory receptor activity"/>
    <property type="evidence" value="ECO:0007669"/>
    <property type="project" value="InterPro"/>
</dbReference>
<evidence type="ECO:0000256" key="9">
    <source>
        <dbReference type="ARBA" id="ARBA00023170"/>
    </source>
</evidence>
<dbReference type="InterPro" id="IPR000276">
    <property type="entry name" value="GPCR_Rhodpsn"/>
</dbReference>
<evidence type="ECO:0000256" key="5">
    <source>
        <dbReference type="ARBA" id="ARBA00022989"/>
    </source>
</evidence>
<accession>A0A8C2R2Q2</accession>
<feature type="transmembrane region" description="Helical" evidence="12">
    <location>
        <begin position="320"/>
        <end position="339"/>
    </location>
</feature>
<keyword evidence="12" id="KW-0716">Sensory transduction</keyword>
<comment type="similarity">
    <text evidence="3 11">Belongs to the G-protein coupled receptor 1 family.</text>
</comment>
<evidence type="ECO:0000256" key="8">
    <source>
        <dbReference type="ARBA" id="ARBA00023157"/>
    </source>
</evidence>
<evidence type="ECO:0000256" key="11">
    <source>
        <dbReference type="RuleBase" id="RU000688"/>
    </source>
</evidence>
<evidence type="ECO:0000256" key="10">
    <source>
        <dbReference type="ARBA" id="ARBA00023224"/>
    </source>
</evidence>
<evidence type="ECO:0000259" key="13">
    <source>
        <dbReference type="PROSITE" id="PS50262"/>
    </source>
</evidence>
<dbReference type="GO" id="GO:0004930">
    <property type="term" value="F:G protein-coupled receptor activity"/>
    <property type="evidence" value="ECO:0007669"/>
    <property type="project" value="UniProtKB-KW"/>
</dbReference>
<dbReference type="PROSITE" id="PS50262">
    <property type="entry name" value="G_PROTEIN_RECEP_F1_2"/>
    <property type="match status" value="1"/>
</dbReference>